<dbReference type="GO" id="GO:0045944">
    <property type="term" value="P:positive regulation of transcription by RNA polymerase II"/>
    <property type="evidence" value="ECO:0007669"/>
    <property type="project" value="TreeGrafter"/>
</dbReference>
<name>A0A9J6EHR1_RHIMP</name>
<feature type="region of interest" description="Disordered" evidence="6">
    <location>
        <begin position="106"/>
        <end position="129"/>
    </location>
</feature>
<protein>
    <recommendedName>
        <fullName evidence="7">BHLH domain-containing protein</fullName>
    </recommendedName>
</protein>
<dbReference type="CDD" id="cd11430">
    <property type="entry name" value="bHLH_TS_ATOH1_like"/>
    <property type="match status" value="1"/>
</dbReference>
<reference evidence="8" key="1">
    <citation type="journal article" date="2020" name="Cell">
        <title>Large-Scale Comparative Analyses of Tick Genomes Elucidate Their Genetic Diversity and Vector Capacities.</title>
        <authorList>
            <consortium name="Tick Genome and Microbiome Consortium (TIGMIC)"/>
            <person name="Jia N."/>
            <person name="Wang J."/>
            <person name="Shi W."/>
            <person name="Du L."/>
            <person name="Sun Y."/>
            <person name="Zhan W."/>
            <person name="Jiang J.F."/>
            <person name="Wang Q."/>
            <person name="Zhang B."/>
            <person name="Ji P."/>
            <person name="Bell-Sakyi L."/>
            <person name="Cui X.M."/>
            <person name="Yuan T.T."/>
            <person name="Jiang B.G."/>
            <person name="Yang W.F."/>
            <person name="Lam T.T."/>
            <person name="Chang Q.C."/>
            <person name="Ding S.J."/>
            <person name="Wang X.J."/>
            <person name="Zhu J.G."/>
            <person name="Ruan X.D."/>
            <person name="Zhao L."/>
            <person name="Wei J.T."/>
            <person name="Ye R.Z."/>
            <person name="Que T.C."/>
            <person name="Du C.H."/>
            <person name="Zhou Y.H."/>
            <person name="Cheng J.X."/>
            <person name="Dai P.F."/>
            <person name="Guo W.B."/>
            <person name="Han X.H."/>
            <person name="Huang E.J."/>
            <person name="Li L.F."/>
            <person name="Wei W."/>
            <person name="Gao Y.C."/>
            <person name="Liu J.Z."/>
            <person name="Shao H.Z."/>
            <person name="Wang X."/>
            <person name="Wang C.C."/>
            <person name="Yang T.C."/>
            <person name="Huo Q.B."/>
            <person name="Li W."/>
            <person name="Chen H.Y."/>
            <person name="Chen S.E."/>
            <person name="Zhou L.G."/>
            <person name="Ni X.B."/>
            <person name="Tian J.H."/>
            <person name="Sheng Y."/>
            <person name="Liu T."/>
            <person name="Pan Y.S."/>
            <person name="Xia L.Y."/>
            <person name="Li J."/>
            <person name="Zhao F."/>
            <person name="Cao W.C."/>
        </authorList>
    </citation>
    <scope>NUCLEOTIDE SEQUENCE</scope>
    <source>
        <strain evidence="8">Rmic-2018</strain>
    </source>
</reference>
<dbReference type="GO" id="GO:0007423">
    <property type="term" value="P:sensory organ development"/>
    <property type="evidence" value="ECO:0007669"/>
    <property type="project" value="TreeGrafter"/>
</dbReference>
<reference evidence="8" key="2">
    <citation type="submission" date="2021-09" db="EMBL/GenBank/DDBJ databases">
        <authorList>
            <person name="Jia N."/>
            <person name="Wang J."/>
            <person name="Shi W."/>
            <person name="Du L."/>
            <person name="Sun Y."/>
            <person name="Zhan W."/>
            <person name="Jiang J."/>
            <person name="Wang Q."/>
            <person name="Zhang B."/>
            <person name="Ji P."/>
            <person name="Sakyi L.B."/>
            <person name="Cui X."/>
            <person name="Yuan T."/>
            <person name="Jiang B."/>
            <person name="Yang W."/>
            <person name="Lam T.T.-Y."/>
            <person name="Chang Q."/>
            <person name="Ding S."/>
            <person name="Wang X."/>
            <person name="Zhu J."/>
            <person name="Ruan X."/>
            <person name="Zhao L."/>
            <person name="Wei J."/>
            <person name="Que T."/>
            <person name="Du C."/>
            <person name="Cheng J."/>
            <person name="Dai P."/>
            <person name="Han X."/>
            <person name="Huang E."/>
            <person name="Gao Y."/>
            <person name="Liu J."/>
            <person name="Shao H."/>
            <person name="Ye R."/>
            <person name="Li L."/>
            <person name="Wei W."/>
            <person name="Wang X."/>
            <person name="Wang C."/>
            <person name="Huo Q."/>
            <person name="Li W."/>
            <person name="Guo W."/>
            <person name="Chen H."/>
            <person name="Chen S."/>
            <person name="Zhou L."/>
            <person name="Zhou L."/>
            <person name="Ni X."/>
            <person name="Tian J."/>
            <person name="Zhou Y."/>
            <person name="Sheng Y."/>
            <person name="Liu T."/>
            <person name="Pan Y."/>
            <person name="Xia L."/>
            <person name="Li J."/>
            <person name="Zhao F."/>
            <person name="Cao W."/>
        </authorList>
    </citation>
    <scope>NUCLEOTIDE SEQUENCE</scope>
    <source>
        <strain evidence="8">Rmic-2018</strain>
        <tissue evidence="8">Larvae</tissue>
    </source>
</reference>
<dbReference type="SUPFAM" id="SSF47459">
    <property type="entry name" value="HLH, helix-loop-helix DNA-binding domain"/>
    <property type="match status" value="1"/>
</dbReference>
<dbReference type="InterPro" id="IPR050359">
    <property type="entry name" value="bHLH_transcription_factors"/>
</dbReference>
<gene>
    <name evidence="8" type="ORF">HPB51_018496</name>
</gene>
<evidence type="ECO:0000313" key="9">
    <source>
        <dbReference type="Proteomes" id="UP000821866"/>
    </source>
</evidence>
<dbReference type="Pfam" id="PF00010">
    <property type="entry name" value="HLH"/>
    <property type="match status" value="1"/>
</dbReference>
<dbReference type="InterPro" id="IPR011598">
    <property type="entry name" value="bHLH_dom"/>
</dbReference>
<dbReference type="GO" id="GO:0005634">
    <property type="term" value="C:nucleus"/>
    <property type="evidence" value="ECO:0007669"/>
    <property type="project" value="UniProtKB-SubCell"/>
</dbReference>
<comment type="caution">
    <text evidence="8">The sequence shown here is derived from an EMBL/GenBank/DDBJ whole genome shotgun (WGS) entry which is preliminary data.</text>
</comment>
<evidence type="ECO:0000256" key="6">
    <source>
        <dbReference type="SAM" id="MobiDB-lite"/>
    </source>
</evidence>
<dbReference type="GO" id="GO:0046983">
    <property type="term" value="F:protein dimerization activity"/>
    <property type="evidence" value="ECO:0007669"/>
    <property type="project" value="InterPro"/>
</dbReference>
<dbReference type="AlphaFoldDB" id="A0A9J6EHR1"/>
<dbReference type="PROSITE" id="PS50888">
    <property type="entry name" value="BHLH"/>
    <property type="match status" value="1"/>
</dbReference>
<dbReference type="GO" id="GO:0061564">
    <property type="term" value="P:axon development"/>
    <property type="evidence" value="ECO:0007669"/>
    <property type="project" value="TreeGrafter"/>
</dbReference>
<accession>A0A9J6EHR1</accession>
<dbReference type="Proteomes" id="UP000821866">
    <property type="component" value="Chromosome 2"/>
</dbReference>
<dbReference type="PANTHER" id="PTHR19290">
    <property type="entry name" value="BASIC HELIX-LOOP-HELIX PROTEIN NEUROGENIN-RELATED"/>
    <property type="match status" value="1"/>
</dbReference>
<evidence type="ECO:0000256" key="2">
    <source>
        <dbReference type="ARBA" id="ARBA00022473"/>
    </source>
</evidence>
<dbReference type="GO" id="GO:0000981">
    <property type="term" value="F:DNA-binding transcription factor activity, RNA polymerase II-specific"/>
    <property type="evidence" value="ECO:0007669"/>
    <property type="project" value="TreeGrafter"/>
</dbReference>
<dbReference type="SMART" id="SM00353">
    <property type="entry name" value="HLH"/>
    <property type="match status" value="1"/>
</dbReference>
<keyword evidence="9" id="KW-1185">Reference proteome</keyword>
<organism evidence="8 9">
    <name type="scientific">Rhipicephalus microplus</name>
    <name type="common">Cattle tick</name>
    <name type="synonym">Boophilus microplus</name>
    <dbReference type="NCBI Taxonomy" id="6941"/>
    <lineage>
        <taxon>Eukaryota</taxon>
        <taxon>Metazoa</taxon>
        <taxon>Ecdysozoa</taxon>
        <taxon>Arthropoda</taxon>
        <taxon>Chelicerata</taxon>
        <taxon>Arachnida</taxon>
        <taxon>Acari</taxon>
        <taxon>Parasitiformes</taxon>
        <taxon>Ixodida</taxon>
        <taxon>Ixodoidea</taxon>
        <taxon>Ixodidae</taxon>
        <taxon>Rhipicephalinae</taxon>
        <taxon>Rhipicephalus</taxon>
        <taxon>Boophilus</taxon>
    </lineage>
</organism>
<dbReference type="EMBL" id="JABSTU010000004">
    <property type="protein sequence ID" value="KAH8033985.1"/>
    <property type="molecule type" value="Genomic_DNA"/>
</dbReference>
<proteinExistence type="predicted"/>
<evidence type="ECO:0000259" key="7">
    <source>
        <dbReference type="PROSITE" id="PS50888"/>
    </source>
</evidence>
<keyword evidence="3" id="KW-0221">Differentiation</keyword>
<dbReference type="PANTHER" id="PTHR19290:SF162">
    <property type="entry name" value="TRANSCRIPTION FACTOR ATOH7"/>
    <property type="match status" value="1"/>
</dbReference>
<dbReference type="InterPro" id="IPR036638">
    <property type="entry name" value="HLH_DNA-bd_sf"/>
</dbReference>
<evidence type="ECO:0000256" key="5">
    <source>
        <dbReference type="ARBA" id="ARBA00023242"/>
    </source>
</evidence>
<sequence>MNATFHVAAPYGDSGIAGGKKHQENAILLRGHISRNPIGRIQASSSRHEDICNDAAETSFRFSTAVPPTINHESLPMLRQPAALHTEETSHGATLSWPISQSGTSASVEKLSSKKRTTSQHGRSAANVRERRRMHKLNSAFDELRKVVPSVSDRKLSKYETLQIAQSYIMALKDLLGDK</sequence>
<keyword evidence="5" id="KW-0539">Nucleus</keyword>
<keyword evidence="2" id="KW-0217">Developmental protein</keyword>
<comment type="subcellular location">
    <subcellularLocation>
        <location evidence="1">Nucleus</location>
    </subcellularLocation>
</comment>
<evidence type="ECO:0000256" key="3">
    <source>
        <dbReference type="ARBA" id="ARBA00022782"/>
    </source>
</evidence>
<evidence type="ECO:0000313" key="8">
    <source>
        <dbReference type="EMBL" id="KAH8033985.1"/>
    </source>
</evidence>
<keyword evidence="4" id="KW-0524">Neurogenesis</keyword>
<evidence type="ECO:0000256" key="4">
    <source>
        <dbReference type="ARBA" id="ARBA00022902"/>
    </source>
</evidence>
<dbReference type="GO" id="GO:0070888">
    <property type="term" value="F:E-box binding"/>
    <property type="evidence" value="ECO:0007669"/>
    <property type="project" value="TreeGrafter"/>
</dbReference>
<evidence type="ECO:0000256" key="1">
    <source>
        <dbReference type="ARBA" id="ARBA00004123"/>
    </source>
</evidence>
<feature type="domain" description="BHLH" evidence="7">
    <location>
        <begin position="121"/>
        <end position="172"/>
    </location>
</feature>
<dbReference type="Gene3D" id="4.10.280.10">
    <property type="entry name" value="Helix-loop-helix DNA-binding domain"/>
    <property type="match status" value="1"/>
</dbReference>